<keyword evidence="3" id="KW-0238">DNA-binding</keyword>
<feature type="domain" description="Transcription regulator AsnC/Lrp ligand binding" evidence="1">
    <location>
        <begin position="74"/>
        <end position="142"/>
    </location>
</feature>
<dbReference type="InterPro" id="IPR019887">
    <property type="entry name" value="Tscrpt_reg_AsnC/Lrp_C"/>
</dbReference>
<dbReference type="Pfam" id="PF01037">
    <property type="entry name" value="AsnC_trans_reg"/>
    <property type="match status" value="1"/>
</dbReference>
<name>A0ABS4VZM1_9PSEU</name>
<evidence type="ECO:0000313" key="3">
    <source>
        <dbReference type="EMBL" id="MBP2368904.1"/>
    </source>
</evidence>
<dbReference type="Gene3D" id="1.10.10.10">
    <property type="entry name" value="Winged helix-like DNA-binding domain superfamily/Winged helix DNA-binding domain"/>
    <property type="match status" value="2"/>
</dbReference>
<dbReference type="EMBL" id="JAGINU010000001">
    <property type="protein sequence ID" value="MBP2368904.1"/>
    <property type="molecule type" value="Genomic_DNA"/>
</dbReference>
<dbReference type="InterPro" id="IPR036388">
    <property type="entry name" value="WH-like_DNA-bd_sf"/>
</dbReference>
<dbReference type="Proteomes" id="UP001519295">
    <property type="component" value="Unassembled WGS sequence"/>
</dbReference>
<evidence type="ECO:0000259" key="2">
    <source>
        <dbReference type="Pfam" id="PF09339"/>
    </source>
</evidence>
<reference evidence="3 4" key="1">
    <citation type="submission" date="2021-03" db="EMBL/GenBank/DDBJ databases">
        <title>Sequencing the genomes of 1000 actinobacteria strains.</title>
        <authorList>
            <person name="Klenk H.-P."/>
        </authorList>
    </citation>
    <scope>NUCLEOTIDE SEQUENCE [LARGE SCALE GENOMIC DNA]</scope>
    <source>
        <strain evidence="3 4">DSM 45256</strain>
    </source>
</reference>
<dbReference type="SUPFAM" id="SSF54909">
    <property type="entry name" value="Dimeric alpha+beta barrel"/>
    <property type="match status" value="2"/>
</dbReference>
<dbReference type="RefSeq" id="WP_245350946.1">
    <property type="nucleotide sequence ID" value="NZ_JAGINU010000001.1"/>
</dbReference>
<dbReference type="InterPro" id="IPR011008">
    <property type="entry name" value="Dimeric_a/b-barrel"/>
</dbReference>
<proteinExistence type="predicted"/>
<comment type="caution">
    <text evidence="3">The sequence shown here is derived from an EMBL/GenBank/DDBJ whole genome shotgun (WGS) entry which is preliminary data.</text>
</comment>
<dbReference type="InterPro" id="IPR005471">
    <property type="entry name" value="Tscrpt_reg_IclR_N"/>
</dbReference>
<protein>
    <submittedName>
        <fullName evidence="3">DNA-binding Lrp family transcriptional regulator</fullName>
    </submittedName>
</protein>
<evidence type="ECO:0000259" key="1">
    <source>
        <dbReference type="Pfam" id="PF01037"/>
    </source>
</evidence>
<feature type="domain" description="HTH iclR-type" evidence="2">
    <location>
        <begin position="196"/>
        <end position="226"/>
    </location>
</feature>
<dbReference type="PANTHER" id="PTHR30154:SF34">
    <property type="entry name" value="TRANSCRIPTIONAL REGULATOR AZLB"/>
    <property type="match status" value="1"/>
</dbReference>
<sequence length="349" mass="38003">MMDDNAQQTLSEADFALAHALQLYPRVSWSRLAPVLDAAPVTLARRWERLRESGHAWVNSYPVVRGSAMQVALVEVDCAPGRLEDAATALEAMPAVMSIEYAARGRDLLLTVNAPSFTELSGLVLDRLGHVPGVTSTRTHLAAAVHVEGSRWRLDALDGDQIEAVRALRRADTAPPADPVDLRGTVYGPIVRELGADGRAGAAEIAARIGRPASTVRRQLATLVRSRSLVFRCEIAQLLTRWPISVAWWIRLPTADVGEAVRRVGSDPRVRLCLSLTGPANFLVNAWTHALPELVGMQSEIERALPAAEIVDTSVTLRTRKRMGWLLHPDGRCTGRNVPLFAERAAPPA</sequence>
<organism evidence="3 4">
    <name type="scientific">Pseudonocardia parietis</name>
    <dbReference type="NCBI Taxonomy" id="570936"/>
    <lineage>
        <taxon>Bacteria</taxon>
        <taxon>Bacillati</taxon>
        <taxon>Actinomycetota</taxon>
        <taxon>Actinomycetes</taxon>
        <taxon>Pseudonocardiales</taxon>
        <taxon>Pseudonocardiaceae</taxon>
        <taxon>Pseudonocardia</taxon>
    </lineage>
</organism>
<dbReference type="Gene3D" id="3.30.70.920">
    <property type="match status" value="1"/>
</dbReference>
<accession>A0ABS4VZM1</accession>
<dbReference type="Pfam" id="PF09339">
    <property type="entry name" value="HTH_IclR"/>
    <property type="match status" value="1"/>
</dbReference>
<dbReference type="GO" id="GO:0003677">
    <property type="term" value="F:DNA binding"/>
    <property type="evidence" value="ECO:0007669"/>
    <property type="project" value="UniProtKB-KW"/>
</dbReference>
<keyword evidence="4" id="KW-1185">Reference proteome</keyword>
<dbReference type="PANTHER" id="PTHR30154">
    <property type="entry name" value="LEUCINE-RESPONSIVE REGULATORY PROTEIN"/>
    <property type="match status" value="1"/>
</dbReference>
<gene>
    <name evidence="3" type="ORF">JOF36_004600</name>
</gene>
<evidence type="ECO:0000313" key="4">
    <source>
        <dbReference type="Proteomes" id="UP001519295"/>
    </source>
</evidence>